<proteinExistence type="predicted"/>
<keyword evidence="2" id="KW-0813">Transport</keyword>
<protein>
    <recommendedName>
        <fullName evidence="15">PAS domain-containing protein</fullName>
    </recommendedName>
</protein>
<evidence type="ECO:0000256" key="9">
    <source>
        <dbReference type="ARBA" id="ARBA00034430"/>
    </source>
</evidence>
<evidence type="ECO:0000259" key="12">
    <source>
        <dbReference type="PROSITE" id="PS50113"/>
    </source>
</evidence>
<evidence type="ECO:0000256" key="6">
    <source>
        <dbReference type="ARBA" id="ARBA00023065"/>
    </source>
</evidence>
<dbReference type="SUPFAM" id="SSF55785">
    <property type="entry name" value="PYP-like sensor domain (PAS domain)"/>
    <property type="match status" value="1"/>
</dbReference>
<evidence type="ECO:0000313" key="13">
    <source>
        <dbReference type="EMBL" id="KAL3831230.1"/>
    </source>
</evidence>
<feature type="domain" description="PAS" evidence="11">
    <location>
        <begin position="15"/>
        <end position="44"/>
    </location>
</feature>
<keyword evidence="7" id="KW-0472">Membrane</keyword>
<dbReference type="InterPro" id="IPR050818">
    <property type="entry name" value="KCNH_animal-type"/>
</dbReference>
<comment type="subcellular location">
    <subcellularLocation>
        <location evidence="1">Membrane</location>
        <topology evidence="1">Multi-pass membrane protein</topology>
    </subcellularLocation>
</comment>
<evidence type="ECO:0000256" key="10">
    <source>
        <dbReference type="SAM" id="MobiDB-lite"/>
    </source>
</evidence>
<dbReference type="GO" id="GO:0034220">
    <property type="term" value="P:monoatomic ion transmembrane transport"/>
    <property type="evidence" value="ECO:0007669"/>
    <property type="project" value="UniProtKB-KW"/>
</dbReference>
<dbReference type="Gene3D" id="3.30.450.20">
    <property type="entry name" value="PAS domain"/>
    <property type="match status" value="1"/>
</dbReference>
<keyword evidence="5" id="KW-1133">Transmembrane helix</keyword>
<dbReference type="PROSITE" id="PS50112">
    <property type="entry name" value="PAS"/>
    <property type="match status" value="1"/>
</dbReference>
<comment type="caution">
    <text evidence="13">The sequence shown here is derived from an EMBL/GenBank/DDBJ whole genome shotgun (WGS) entry which is preliminary data.</text>
</comment>
<dbReference type="InterPro" id="IPR001610">
    <property type="entry name" value="PAC"/>
</dbReference>
<dbReference type="FunFam" id="3.30.450.20:FF:000001">
    <property type="entry name" value="Potassium voltage-gated channel subfamily H member 7"/>
    <property type="match status" value="1"/>
</dbReference>
<feature type="region of interest" description="Disordered" evidence="10">
    <location>
        <begin position="190"/>
        <end position="220"/>
    </location>
</feature>
<comment type="catalytic activity">
    <reaction evidence="9">
        <text>K(+)(in) = K(+)(out)</text>
        <dbReference type="Rhea" id="RHEA:29463"/>
        <dbReference type="ChEBI" id="CHEBI:29103"/>
    </reaction>
</comment>
<evidence type="ECO:0000256" key="3">
    <source>
        <dbReference type="ARBA" id="ARBA00022692"/>
    </source>
</evidence>
<keyword evidence="4" id="KW-0851">Voltage-gated channel</keyword>
<dbReference type="CDD" id="cd00130">
    <property type="entry name" value="PAS"/>
    <property type="match status" value="1"/>
</dbReference>
<dbReference type="InterPro" id="IPR035965">
    <property type="entry name" value="PAS-like_dom_sf"/>
</dbReference>
<feature type="domain" description="PAC" evidence="12">
    <location>
        <begin position="66"/>
        <end position="118"/>
    </location>
</feature>
<keyword evidence="3" id="KW-0812">Transmembrane</keyword>
<organism evidence="13 14">
    <name type="scientific">Sinanodonta woodiana</name>
    <name type="common">Chinese pond mussel</name>
    <name type="synonym">Anodonta woodiana</name>
    <dbReference type="NCBI Taxonomy" id="1069815"/>
    <lineage>
        <taxon>Eukaryota</taxon>
        <taxon>Metazoa</taxon>
        <taxon>Spiralia</taxon>
        <taxon>Lophotrochozoa</taxon>
        <taxon>Mollusca</taxon>
        <taxon>Bivalvia</taxon>
        <taxon>Autobranchia</taxon>
        <taxon>Heteroconchia</taxon>
        <taxon>Palaeoheterodonta</taxon>
        <taxon>Unionida</taxon>
        <taxon>Unionoidea</taxon>
        <taxon>Unionidae</taxon>
        <taxon>Unioninae</taxon>
        <taxon>Sinanodonta</taxon>
    </lineage>
</organism>
<keyword evidence="8" id="KW-0407">Ion channel</keyword>
<evidence type="ECO:0000256" key="5">
    <source>
        <dbReference type="ARBA" id="ARBA00022989"/>
    </source>
</evidence>
<dbReference type="PANTHER" id="PTHR10217:SF548">
    <property type="entry name" value="GH12235P"/>
    <property type="match status" value="1"/>
</dbReference>
<dbReference type="SMART" id="SM00086">
    <property type="entry name" value="PAC"/>
    <property type="match status" value="1"/>
</dbReference>
<accession>A0ABD3T2X2</accession>
<dbReference type="InterPro" id="IPR000014">
    <property type="entry name" value="PAS"/>
</dbReference>
<dbReference type="AlphaFoldDB" id="A0ABD3T2X2"/>
<evidence type="ECO:0000256" key="8">
    <source>
        <dbReference type="ARBA" id="ARBA00023303"/>
    </source>
</evidence>
<sequence length="311" mass="35186">RKFVIANAQIESNPIIFCNDGFCELTGYSRAEVMQKSCLCDFLHGPQTNTYVILQIKDALQGLEEKQVEILYYKKDSSKFLCSVLIAPVKNEGGEIIMFIINYEDITDNKQSLEHVRNFRQNRHRSFRLRLPSIRRDIHARSLEKERHGDPENPAIPEEVVPLNQLSATDQEVQPRTPLTNRNLDRMQTELGTERQDNLVQTTSSPDGLDPQKLISTEPNDKPYSDFLLLPNGRQRAHTLGCKTGNHVKAGILNQASSDSELTRPSADGQMGITDLETQLLEQDGAIPNAKELFMPHVQNMKHNVTVKVAQ</sequence>
<reference evidence="13 14" key="1">
    <citation type="submission" date="2024-11" db="EMBL/GenBank/DDBJ databases">
        <title>Chromosome-level genome assembly of the freshwater bivalve Anodonta woodiana.</title>
        <authorList>
            <person name="Chen X."/>
        </authorList>
    </citation>
    <scope>NUCLEOTIDE SEQUENCE [LARGE SCALE GENOMIC DNA]</scope>
    <source>
        <strain evidence="13">MN2024</strain>
        <tissue evidence="13">Gills</tissue>
    </source>
</reference>
<dbReference type="PROSITE" id="PS50113">
    <property type="entry name" value="PAC"/>
    <property type="match status" value="1"/>
</dbReference>
<dbReference type="PANTHER" id="PTHR10217">
    <property type="entry name" value="VOLTAGE AND LIGAND GATED POTASSIUM CHANNEL"/>
    <property type="match status" value="1"/>
</dbReference>
<dbReference type="GO" id="GO:0034702">
    <property type="term" value="C:monoatomic ion channel complex"/>
    <property type="evidence" value="ECO:0007669"/>
    <property type="project" value="UniProtKB-KW"/>
</dbReference>
<evidence type="ECO:0000259" key="11">
    <source>
        <dbReference type="PROSITE" id="PS50112"/>
    </source>
</evidence>
<evidence type="ECO:0000256" key="2">
    <source>
        <dbReference type="ARBA" id="ARBA00022448"/>
    </source>
</evidence>
<dbReference type="NCBIfam" id="TIGR00229">
    <property type="entry name" value="sensory_box"/>
    <property type="match status" value="1"/>
</dbReference>
<feature type="non-terminal residue" evidence="13">
    <location>
        <position position="311"/>
    </location>
</feature>
<keyword evidence="6" id="KW-0406">Ion transport</keyword>
<dbReference type="EMBL" id="JBJQND010000019">
    <property type="protein sequence ID" value="KAL3831230.1"/>
    <property type="molecule type" value="Genomic_DNA"/>
</dbReference>
<keyword evidence="14" id="KW-1185">Reference proteome</keyword>
<dbReference type="Proteomes" id="UP001634394">
    <property type="component" value="Unassembled WGS sequence"/>
</dbReference>
<evidence type="ECO:0000256" key="1">
    <source>
        <dbReference type="ARBA" id="ARBA00004141"/>
    </source>
</evidence>
<evidence type="ECO:0000256" key="7">
    <source>
        <dbReference type="ARBA" id="ARBA00023136"/>
    </source>
</evidence>
<name>A0ABD3T2X2_SINWO</name>
<dbReference type="InterPro" id="IPR000700">
    <property type="entry name" value="PAS-assoc_C"/>
</dbReference>
<evidence type="ECO:0008006" key="15">
    <source>
        <dbReference type="Google" id="ProtNLM"/>
    </source>
</evidence>
<gene>
    <name evidence="13" type="ORF">ACJMK2_023007</name>
</gene>
<feature type="non-terminal residue" evidence="13">
    <location>
        <position position="1"/>
    </location>
</feature>
<evidence type="ECO:0000256" key="4">
    <source>
        <dbReference type="ARBA" id="ARBA00022882"/>
    </source>
</evidence>
<dbReference type="Pfam" id="PF13426">
    <property type="entry name" value="PAS_9"/>
    <property type="match status" value="1"/>
</dbReference>
<evidence type="ECO:0000313" key="14">
    <source>
        <dbReference type="Proteomes" id="UP001634394"/>
    </source>
</evidence>